<keyword evidence="9" id="KW-0732">Signal</keyword>
<dbReference type="Proteomes" id="UP001162131">
    <property type="component" value="Unassembled WGS sequence"/>
</dbReference>
<keyword evidence="6" id="KW-0482">Metalloprotease</keyword>
<dbReference type="PROSITE" id="PS52035">
    <property type="entry name" value="PEPTIDASE_M14"/>
    <property type="match status" value="1"/>
</dbReference>
<dbReference type="Pfam" id="PF00246">
    <property type="entry name" value="Peptidase_M14"/>
    <property type="match status" value="1"/>
</dbReference>
<dbReference type="EMBL" id="CAJZBQ010000044">
    <property type="protein sequence ID" value="CAG9327615.1"/>
    <property type="molecule type" value="Genomic_DNA"/>
</dbReference>
<evidence type="ECO:0000256" key="6">
    <source>
        <dbReference type="ARBA" id="ARBA00023049"/>
    </source>
</evidence>
<dbReference type="Gene3D" id="3.40.630.10">
    <property type="entry name" value="Zn peptidases"/>
    <property type="match status" value="1"/>
</dbReference>
<dbReference type="GO" id="GO:0004181">
    <property type="term" value="F:metallocarboxypeptidase activity"/>
    <property type="evidence" value="ECO:0007669"/>
    <property type="project" value="InterPro"/>
</dbReference>
<proteinExistence type="inferred from homology"/>
<keyword evidence="4" id="KW-0378">Hydrolase</keyword>
<feature type="signal peptide" evidence="9">
    <location>
        <begin position="1"/>
        <end position="15"/>
    </location>
</feature>
<dbReference type="GO" id="GO:0005615">
    <property type="term" value="C:extracellular space"/>
    <property type="evidence" value="ECO:0007669"/>
    <property type="project" value="TreeGrafter"/>
</dbReference>
<protein>
    <recommendedName>
        <fullName evidence="10">Peptidase M14 domain-containing protein</fullName>
    </recommendedName>
</protein>
<dbReference type="InterPro" id="IPR000834">
    <property type="entry name" value="Peptidase_M14"/>
</dbReference>
<reference evidence="11" key="1">
    <citation type="submission" date="2021-09" db="EMBL/GenBank/DDBJ databases">
        <authorList>
            <consortium name="AG Swart"/>
            <person name="Singh M."/>
            <person name="Singh A."/>
            <person name="Seah K."/>
            <person name="Emmerich C."/>
        </authorList>
    </citation>
    <scope>NUCLEOTIDE SEQUENCE</scope>
    <source>
        <strain evidence="11">ATCC30299</strain>
    </source>
</reference>
<dbReference type="PANTHER" id="PTHR11705:SF143">
    <property type="entry name" value="SLL0236 PROTEIN"/>
    <property type="match status" value="1"/>
</dbReference>
<name>A0AAU9JRN1_9CILI</name>
<evidence type="ECO:0000256" key="9">
    <source>
        <dbReference type="SAM" id="SignalP"/>
    </source>
</evidence>
<dbReference type="SUPFAM" id="SSF53187">
    <property type="entry name" value="Zn-dependent exopeptidases"/>
    <property type="match status" value="1"/>
</dbReference>
<feature type="domain" description="Peptidase M14" evidence="10">
    <location>
        <begin position="25"/>
        <end position="318"/>
    </location>
</feature>
<feature type="transmembrane region" description="Helical" evidence="8">
    <location>
        <begin position="442"/>
        <end position="464"/>
    </location>
</feature>
<dbReference type="AlphaFoldDB" id="A0AAU9JRN1"/>
<feature type="active site" description="Proton donor/acceptor" evidence="7">
    <location>
        <position position="286"/>
    </location>
</feature>
<accession>A0AAU9JRN1</accession>
<sequence>MTLILFCVLAAIASAWNPTNGSINGYYNLTEVNNLLEEWTKIHNGTETFTIGKSLRGKEIKAFRLNLGKGPAVLVIGCHHARELISTTQVLSILNYILQEESEEIDYIRKNREIIFIPVLNVDGLQKISEHYDKTHTIIDIRKNQRPTETCPGDDHGVDLNRNYEYMWGFDNEGSSNNSCGEDYRGSSPFSEPETKAIRDLLLNKSFSVAVSYHSWGDLYVHPWCYRNSFNPSDLRPEDWSLYNSVKTILPSTAQMGNPNQLLNYAVNGCFIDFAYSLGIFSMAVELGPENDFHPPIGKVKGILENHLAPFMYLLKHSGPVMNLWLQNLTIHGSVVEFYLEIYNQGMQDATNQTLTFELSHEYSIHHFFPYNTFAHNKNGRLTNIHLPAISKRSKQAIMFKISLDESADEFLYSFYFQPHSPLNAQLSNTIQYKIVRGSTAVLLWIVILIIALIGVAVVVVFRFTKKRITPIKFVELDKFNKANSQGTPTI</sequence>
<keyword evidence="5" id="KW-0862">Zinc</keyword>
<dbReference type="SMART" id="SM00631">
    <property type="entry name" value="Zn_pept"/>
    <property type="match status" value="1"/>
</dbReference>
<keyword evidence="3" id="KW-0645">Protease</keyword>
<comment type="cofactor">
    <cofactor evidence="1">
        <name>Zn(2+)</name>
        <dbReference type="ChEBI" id="CHEBI:29105"/>
    </cofactor>
</comment>
<dbReference type="PRINTS" id="PR00765">
    <property type="entry name" value="CRBOXYPTASEA"/>
</dbReference>
<evidence type="ECO:0000259" key="10">
    <source>
        <dbReference type="PROSITE" id="PS52035"/>
    </source>
</evidence>
<evidence type="ECO:0000256" key="5">
    <source>
        <dbReference type="ARBA" id="ARBA00022833"/>
    </source>
</evidence>
<evidence type="ECO:0000256" key="2">
    <source>
        <dbReference type="ARBA" id="ARBA00005988"/>
    </source>
</evidence>
<feature type="chain" id="PRO_5043414965" description="Peptidase M14 domain-containing protein" evidence="9">
    <location>
        <begin position="16"/>
        <end position="491"/>
    </location>
</feature>
<dbReference type="GO" id="GO:0006508">
    <property type="term" value="P:proteolysis"/>
    <property type="evidence" value="ECO:0007669"/>
    <property type="project" value="UniProtKB-KW"/>
</dbReference>
<evidence type="ECO:0000256" key="7">
    <source>
        <dbReference type="PROSITE-ProRule" id="PRU01379"/>
    </source>
</evidence>
<gene>
    <name evidence="11" type="ORF">BSTOLATCC_MIC44245</name>
</gene>
<comment type="similarity">
    <text evidence="2 7">Belongs to the peptidase M14 family.</text>
</comment>
<organism evidence="11 12">
    <name type="scientific">Blepharisma stoltei</name>
    <dbReference type="NCBI Taxonomy" id="1481888"/>
    <lineage>
        <taxon>Eukaryota</taxon>
        <taxon>Sar</taxon>
        <taxon>Alveolata</taxon>
        <taxon>Ciliophora</taxon>
        <taxon>Postciliodesmatophora</taxon>
        <taxon>Heterotrichea</taxon>
        <taxon>Heterotrichida</taxon>
        <taxon>Blepharismidae</taxon>
        <taxon>Blepharisma</taxon>
    </lineage>
</organism>
<keyword evidence="8" id="KW-0472">Membrane</keyword>
<evidence type="ECO:0000256" key="3">
    <source>
        <dbReference type="ARBA" id="ARBA00022670"/>
    </source>
</evidence>
<evidence type="ECO:0000313" key="11">
    <source>
        <dbReference type="EMBL" id="CAG9327615.1"/>
    </source>
</evidence>
<comment type="caution">
    <text evidence="11">The sequence shown here is derived from an EMBL/GenBank/DDBJ whole genome shotgun (WGS) entry which is preliminary data.</text>
</comment>
<evidence type="ECO:0000256" key="4">
    <source>
        <dbReference type="ARBA" id="ARBA00022801"/>
    </source>
</evidence>
<evidence type="ECO:0000313" key="12">
    <source>
        <dbReference type="Proteomes" id="UP001162131"/>
    </source>
</evidence>
<dbReference type="PANTHER" id="PTHR11705">
    <property type="entry name" value="PROTEASE FAMILY M14 CARBOXYPEPTIDASE A,B"/>
    <property type="match status" value="1"/>
</dbReference>
<keyword evidence="12" id="KW-1185">Reference proteome</keyword>
<evidence type="ECO:0000256" key="8">
    <source>
        <dbReference type="SAM" id="Phobius"/>
    </source>
</evidence>
<keyword evidence="8" id="KW-1133">Transmembrane helix</keyword>
<evidence type="ECO:0000256" key="1">
    <source>
        <dbReference type="ARBA" id="ARBA00001947"/>
    </source>
</evidence>
<keyword evidence="8" id="KW-0812">Transmembrane</keyword>
<dbReference type="GO" id="GO:0008270">
    <property type="term" value="F:zinc ion binding"/>
    <property type="evidence" value="ECO:0007669"/>
    <property type="project" value="InterPro"/>
</dbReference>